<evidence type="ECO:0000256" key="13">
    <source>
        <dbReference type="SAM" id="Phobius"/>
    </source>
</evidence>
<feature type="transmembrane region" description="Helical" evidence="13">
    <location>
        <begin position="28"/>
        <end position="48"/>
    </location>
</feature>
<keyword evidence="9" id="KW-0594">Phospholipid biosynthesis</keyword>
<dbReference type="InterPro" id="IPR004570">
    <property type="entry name" value="Phosphatidylglycerol_P_synth"/>
</dbReference>
<dbReference type="KEGG" id="rain:Rai3103_11140"/>
<evidence type="ECO:0000256" key="4">
    <source>
        <dbReference type="ARBA" id="ARBA00022679"/>
    </source>
</evidence>
<comment type="subcellular location">
    <subcellularLocation>
        <location evidence="1">Membrane</location>
        <topology evidence="1">Multi-pass membrane protein</topology>
    </subcellularLocation>
</comment>
<keyword evidence="3" id="KW-0444">Lipid biosynthesis</keyword>
<evidence type="ECO:0000256" key="8">
    <source>
        <dbReference type="ARBA" id="ARBA00023136"/>
    </source>
</evidence>
<evidence type="ECO:0000256" key="10">
    <source>
        <dbReference type="ARBA" id="ARBA00023264"/>
    </source>
</evidence>
<sequence length="206" mass="21380">MNAPEVPLPPASEAAAGRPGGRPAWATVPNAITLLRLLLLAPVCWLLVREATLGPGSVLLLALWASTDWIDGFLARRLHQVSRVGQMLDPIADRVGIGAVVVCLAAAGHLSWWAVGIVLVTDLATALLAGRAAARGRIVVHLLGKTRTAVMFLGIALLVGALAFRPSLAIVGTVVVWVGVLLHIIAGASYIRAAATGSLTPPQVTR</sequence>
<keyword evidence="8 13" id="KW-0472">Membrane</keyword>
<comment type="similarity">
    <text evidence="2 11">Belongs to the CDP-alcohol phosphatidyltransferase class-I family.</text>
</comment>
<dbReference type="Proteomes" id="UP000386847">
    <property type="component" value="Chromosome"/>
</dbReference>
<evidence type="ECO:0000256" key="5">
    <source>
        <dbReference type="ARBA" id="ARBA00022692"/>
    </source>
</evidence>
<feature type="transmembrane region" description="Helical" evidence="13">
    <location>
        <begin position="170"/>
        <end position="191"/>
    </location>
</feature>
<evidence type="ECO:0000313" key="14">
    <source>
        <dbReference type="EMBL" id="QGF24140.1"/>
    </source>
</evidence>
<dbReference type="InterPro" id="IPR000462">
    <property type="entry name" value="CDP-OH_P_trans"/>
</dbReference>
<evidence type="ECO:0000256" key="1">
    <source>
        <dbReference type="ARBA" id="ARBA00004141"/>
    </source>
</evidence>
<gene>
    <name evidence="14" type="ORF">Rai3103_11140</name>
</gene>
<accession>A0A5Q2FAV6</accession>
<feature type="compositionally biased region" description="Low complexity" evidence="12">
    <location>
        <begin position="11"/>
        <end position="21"/>
    </location>
</feature>
<evidence type="ECO:0000256" key="9">
    <source>
        <dbReference type="ARBA" id="ARBA00023209"/>
    </source>
</evidence>
<evidence type="ECO:0000313" key="15">
    <source>
        <dbReference type="Proteomes" id="UP000386847"/>
    </source>
</evidence>
<reference evidence="14 15" key="1">
    <citation type="submission" date="2019-10" db="EMBL/GenBank/DDBJ databases">
        <title>Genomic analysis of Raineyella sp. CBA3103.</title>
        <authorList>
            <person name="Roh S.W."/>
        </authorList>
    </citation>
    <scope>NUCLEOTIDE SEQUENCE [LARGE SCALE GENOMIC DNA]</scope>
    <source>
        <strain evidence="14 15">CBA3103</strain>
    </source>
</reference>
<dbReference type="GO" id="GO:0016020">
    <property type="term" value="C:membrane"/>
    <property type="evidence" value="ECO:0007669"/>
    <property type="project" value="UniProtKB-SubCell"/>
</dbReference>
<feature type="region of interest" description="Disordered" evidence="12">
    <location>
        <begin position="1"/>
        <end position="21"/>
    </location>
</feature>
<keyword evidence="5 13" id="KW-0812">Transmembrane</keyword>
<dbReference type="AlphaFoldDB" id="A0A5Q2FAV6"/>
<keyword evidence="4 11" id="KW-0808">Transferase</keyword>
<evidence type="ECO:0000256" key="3">
    <source>
        <dbReference type="ARBA" id="ARBA00022516"/>
    </source>
</evidence>
<dbReference type="RefSeq" id="WP_153572669.1">
    <property type="nucleotide sequence ID" value="NZ_CP045725.1"/>
</dbReference>
<evidence type="ECO:0000256" key="11">
    <source>
        <dbReference type="RuleBase" id="RU003750"/>
    </source>
</evidence>
<feature type="transmembrane region" description="Helical" evidence="13">
    <location>
        <begin position="87"/>
        <end position="107"/>
    </location>
</feature>
<keyword evidence="10" id="KW-1208">Phospholipid metabolism</keyword>
<dbReference type="UniPathway" id="UPA00085"/>
<feature type="compositionally biased region" description="Pro residues" evidence="12">
    <location>
        <begin position="1"/>
        <end position="10"/>
    </location>
</feature>
<name>A0A5Q2FAV6_9ACTN</name>
<dbReference type="PANTHER" id="PTHR14269:SF62">
    <property type="entry name" value="CDP-DIACYLGLYCEROL--GLYCEROL-3-PHOSPHATE 3-PHOSPHATIDYLTRANSFERASE 1, CHLOROPLASTIC"/>
    <property type="match status" value="1"/>
</dbReference>
<dbReference type="PIRSF" id="PIRSF000847">
    <property type="entry name" value="Phos_ph_gly_syn"/>
    <property type="match status" value="1"/>
</dbReference>
<proteinExistence type="inferred from homology"/>
<protein>
    <submittedName>
        <fullName evidence="14">CDP-alcohol phosphatidyltransferase family protein</fullName>
    </submittedName>
</protein>
<feature type="transmembrane region" description="Helical" evidence="13">
    <location>
        <begin position="146"/>
        <end position="164"/>
    </location>
</feature>
<dbReference type="Pfam" id="PF01066">
    <property type="entry name" value="CDP-OH_P_transf"/>
    <property type="match status" value="1"/>
</dbReference>
<dbReference type="PANTHER" id="PTHR14269">
    <property type="entry name" value="CDP-DIACYLGLYCEROL--GLYCEROL-3-PHOSPHATE 3-PHOSPHATIDYLTRANSFERASE-RELATED"/>
    <property type="match status" value="1"/>
</dbReference>
<dbReference type="PROSITE" id="PS00379">
    <property type="entry name" value="CDP_ALCOHOL_P_TRANSF"/>
    <property type="match status" value="1"/>
</dbReference>
<evidence type="ECO:0000256" key="7">
    <source>
        <dbReference type="ARBA" id="ARBA00023098"/>
    </source>
</evidence>
<dbReference type="InterPro" id="IPR048254">
    <property type="entry name" value="CDP_ALCOHOL_P_TRANSF_CS"/>
</dbReference>
<dbReference type="GO" id="GO:0008444">
    <property type="term" value="F:CDP-diacylglycerol-glycerol-3-phosphate 3-phosphatidyltransferase activity"/>
    <property type="evidence" value="ECO:0007669"/>
    <property type="project" value="InterPro"/>
</dbReference>
<evidence type="ECO:0000256" key="2">
    <source>
        <dbReference type="ARBA" id="ARBA00010441"/>
    </source>
</evidence>
<organism evidence="14 15">
    <name type="scientific">Raineyella fluvialis</name>
    <dbReference type="NCBI Taxonomy" id="2662261"/>
    <lineage>
        <taxon>Bacteria</taxon>
        <taxon>Bacillati</taxon>
        <taxon>Actinomycetota</taxon>
        <taxon>Actinomycetes</taxon>
        <taxon>Propionibacteriales</taxon>
        <taxon>Propionibacteriaceae</taxon>
        <taxon>Raineyella</taxon>
    </lineage>
</organism>
<dbReference type="Gene3D" id="1.20.120.1760">
    <property type="match status" value="1"/>
</dbReference>
<dbReference type="InterPro" id="IPR050324">
    <property type="entry name" value="CDP-alcohol_PTase-I"/>
</dbReference>
<evidence type="ECO:0000256" key="12">
    <source>
        <dbReference type="SAM" id="MobiDB-lite"/>
    </source>
</evidence>
<evidence type="ECO:0000256" key="6">
    <source>
        <dbReference type="ARBA" id="ARBA00022989"/>
    </source>
</evidence>
<keyword evidence="15" id="KW-1185">Reference proteome</keyword>
<dbReference type="EMBL" id="CP045725">
    <property type="protein sequence ID" value="QGF24140.1"/>
    <property type="molecule type" value="Genomic_DNA"/>
</dbReference>
<dbReference type="GO" id="GO:0046474">
    <property type="term" value="P:glycerophospholipid biosynthetic process"/>
    <property type="evidence" value="ECO:0007669"/>
    <property type="project" value="TreeGrafter"/>
</dbReference>
<keyword evidence="6 13" id="KW-1133">Transmembrane helix</keyword>
<keyword evidence="7" id="KW-0443">Lipid metabolism</keyword>
<feature type="transmembrane region" description="Helical" evidence="13">
    <location>
        <begin position="54"/>
        <end position="75"/>
    </location>
</feature>
<dbReference type="InterPro" id="IPR043130">
    <property type="entry name" value="CDP-OH_PTrfase_TM_dom"/>
</dbReference>